<organism evidence="1 2">
    <name type="scientific">Vitis vinifera</name>
    <name type="common">Grape</name>
    <dbReference type="NCBI Taxonomy" id="29760"/>
    <lineage>
        <taxon>Eukaryota</taxon>
        <taxon>Viridiplantae</taxon>
        <taxon>Streptophyta</taxon>
        <taxon>Embryophyta</taxon>
        <taxon>Tracheophyta</taxon>
        <taxon>Spermatophyta</taxon>
        <taxon>Magnoliopsida</taxon>
        <taxon>eudicotyledons</taxon>
        <taxon>Gunneridae</taxon>
        <taxon>Pentapetalae</taxon>
        <taxon>rosids</taxon>
        <taxon>Vitales</taxon>
        <taxon>Vitaceae</taxon>
        <taxon>Viteae</taxon>
        <taxon>Vitis</taxon>
    </lineage>
</organism>
<proteinExistence type="predicted"/>
<name>A0A438I4R2_VITVI</name>
<evidence type="ECO:0000313" key="1">
    <source>
        <dbReference type="EMBL" id="RVW91690.1"/>
    </source>
</evidence>
<dbReference type="AlphaFoldDB" id="A0A438I4R2"/>
<gene>
    <name evidence="1" type="ORF">CK203_024231</name>
</gene>
<dbReference type="PANTHER" id="PTHR46890:SF50">
    <property type="entry name" value="RNA-DIRECTED DNA POLYMERASE, EUKARYOTA, REVERSE TRANSCRIPTASE ZINC-BINDING DOMAIN PROTEIN-RELATED"/>
    <property type="match status" value="1"/>
</dbReference>
<dbReference type="InterPro" id="IPR052343">
    <property type="entry name" value="Retrotransposon-Effector_Assoc"/>
</dbReference>
<sequence length="190" mass="21857">MMAKVKINGTWLIEENEIRGMVKAFKNLLSTTGDWRLDGFNGDEALGLDGFSMAFWQFSWEFVKEEVMRFFKEFHEHNCFFRSLSATFLVLIPRKGGVVDLRDFRPTNLVGGLYKWLAKVPANRQILDAILVANEAIGSIWKSNDSMVMCKLDIEKAHDHVDWSFLLSVIGYDGCWGEVNRVDLVVYIHN</sequence>
<reference evidence="1 2" key="1">
    <citation type="journal article" date="2018" name="PLoS Genet.">
        <title>Population sequencing reveals clonal diversity and ancestral inbreeding in the grapevine cultivar Chardonnay.</title>
        <authorList>
            <person name="Roach M.J."/>
            <person name="Johnson D.L."/>
            <person name="Bohlmann J."/>
            <person name="van Vuuren H.J."/>
            <person name="Jones S.J."/>
            <person name="Pretorius I.S."/>
            <person name="Schmidt S.A."/>
            <person name="Borneman A.R."/>
        </authorList>
    </citation>
    <scope>NUCLEOTIDE SEQUENCE [LARGE SCALE GENOMIC DNA]</scope>
    <source>
        <strain evidence="2">cv. Chardonnay</strain>
        <tissue evidence="1">Leaf</tissue>
    </source>
</reference>
<evidence type="ECO:0008006" key="3">
    <source>
        <dbReference type="Google" id="ProtNLM"/>
    </source>
</evidence>
<dbReference type="Proteomes" id="UP000288805">
    <property type="component" value="Unassembled WGS sequence"/>
</dbReference>
<dbReference type="PANTHER" id="PTHR46890">
    <property type="entry name" value="NON-LTR RETROLELEMENT REVERSE TRANSCRIPTASE-LIKE PROTEIN-RELATED"/>
    <property type="match status" value="1"/>
</dbReference>
<dbReference type="EMBL" id="QGNW01000143">
    <property type="protein sequence ID" value="RVW91690.1"/>
    <property type="molecule type" value="Genomic_DNA"/>
</dbReference>
<comment type="caution">
    <text evidence="1">The sequence shown here is derived from an EMBL/GenBank/DDBJ whole genome shotgun (WGS) entry which is preliminary data.</text>
</comment>
<evidence type="ECO:0000313" key="2">
    <source>
        <dbReference type="Proteomes" id="UP000288805"/>
    </source>
</evidence>
<accession>A0A438I4R2</accession>
<protein>
    <recommendedName>
        <fullName evidence="3">Reverse transcriptase domain-containing protein</fullName>
    </recommendedName>
</protein>